<sequence length="102" mass="11714">MKRLPNLKKKAAGLREDIRKILLDNYRFDESLSNRLNQVAHVTRLREELSLIEREIRELEVGEYPGHDRQAMAGVRISADPAWQPFGGEPAKLSNQFKTTGK</sequence>
<dbReference type="KEGG" id="mgin:FRZ54_10770"/>
<accession>A0A5B8UXH5</accession>
<protein>
    <submittedName>
        <fullName evidence="1">Uncharacterized protein</fullName>
    </submittedName>
</protein>
<proteinExistence type="predicted"/>
<evidence type="ECO:0000313" key="1">
    <source>
        <dbReference type="EMBL" id="QEC63041.1"/>
    </source>
</evidence>
<organism evidence="1 2">
    <name type="scientific">Mucilaginibacter ginsenosidivorans</name>
    <dbReference type="NCBI Taxonomy" id="398053"/>
    <lineage>
        <taxon>Bacteria</taxon>
        <taxon>Pseudomonadati</taxon>
        <taxon>Bacteroidota</taxon>
        <taxon>Sphingobacteriia</taxon>
        <taxon>Sphingobacteriales</taxon>
        <taxon>Sphingobacteriaceae</taxon>
        <taxon>Mucilaginibacter</taxon>
    </lineage>
</organism>
<dbReference type="AlphaFoldDB" id="A0A5B8UXH5"/>
<keyword evidence="2" id="KW-1185">Reference proteome</keyword>
<dbReference type="EMBL" id="CP042436">
    <property type="protein sequence ID" value="QEC63041.1"/>
    <property type="molecule type" value="Genomic_DNA"/>
</dbReference>
<dbReference type="Proteomes" id="UP000321479">
    <property type="component" value="Chromosome"/>
</dbReference>
<gene>
    <name evidence="1" type="ORF">FRZ54_10770</name>
</gene>
<reference evidence="1 2" key="1">
    <citation type="journal article" date="2017" name="Curr. Microbiol.">
        <title>Mucilaginibacter ginsenosidivorans sp. nov., Isolated from Soil of Ginseng Field.</title>
        <authorList>
            <person name="Kim M.M."/>
            <person name="Siddiqi M.Z."/>
            <person name="Im W.T."/>
        </authorList>
    </citation>
    <scope>NUCLEOTIDE SEQUENCE [LARGE SCALE GENOMIC DNA]</scope>
    <source>
        <strain evidence="1 2">Gsoil 3017</strain>
    </source>
</reference>
<name>A0A5B8UXH5_9SPHI</name>
<dbReference type="RefSeq" id="WP_147031617.1">
    <property type="nucleotide sequence ID" value="NZ_CP042436.1"/>
</dbReference>
<evidence type="ECO:0000313" key="2">
    <source>
        <dbReference type="Proteomes" id="UP000321479"/>
    </source>
</evidence>